<organism evidence="14 15">
    <name type="scientific">Neomoorella stamsii</name>
    <dbReference type="NCBI Taxonomy" id="1266720"/>
    <lineage>
        <taxon>Bacteria</taxon>
        <taxon>Bacillati</taxon>
        <taxon>Bacillota</taxon>
        <taxon>Clostridia</taxon>
        <taxon>Neomoorellales</taxon>
        <taxon>Neomoorellaceae</taxon>
        <taxon>Neomoorella</taxon>
    </lineage>
</organism>
<dbReference type="InterPro" id="IPR009057">
    <property type="entry name" value="Homeodomain-like_sf"/>
</dbReference>
<feature type="domain" description="Sigma-54 factor interaction" evidence="10">
    <location>
        <begin position="377"/>
        <end position="606"/>
    </location>
</feature>
<evidence type="ECO:0000256" key="2">
    <source>
        <dbReference type="ARBA" id="ARBA00022797"/>
    </source>
</evidence>
<comment type="caution">
    <text evidence="14">The sequence shown here is derived from an EMBL/GenBank/DDBJ whole genome shotgun (WGS) entry which is preliminary data.</text>
</comment>
<dbReference type="EMBL" id="PVXL01000031">
    <property type="protein sequence ID" value="PRR74331.1"/>
    <property type="molecule type" value="Genomic_DNA"/>
</dbReference>
<name>A0A9X7J504_9FIRM</name>
<dbReference type="Pfam" id="PF13188">
    <property type="entry name" value="PAS_8"/>
    <property type="match status" value="1"/>
</dbReference>
<dbReference type="PROSITE" id="PS50045">
    <property type="entry name" value="SIGMA54_INTERACT_4"/>
    <property type="match status" value="1"/>
</dbReference>
<dbReference type="GO" id="GO:0018675">
    <property type="term" value="F:(S)-limonene 6-monooxygenase activity"/>
    <property type="evidence" value="ECO:0007669"/>
    <property type="project" value="UniProtKB-EC"/>
</dbReference>
<dbReference type="SUPFAM" id="SSF52540">
    <property type="entry name" value="P-loop containing nucleoside triphosphate hydrolases"/>
    <property type="match status" value="1"/>
</dbReference>
<dbReference type="PANTHER" id="PTHR32071:SF57">
    <property type="entry name" value="C4-DICARBOXYLATE TRANSPORT TRANSCRIPTIONAL REGULATORY PROTEIN DCTD"/>
    <property type="match status" value="1"/>
</dbReference>
<dbReference type="PANTHER" id="PTHR32071">
    <property type="entry name" value="TRANSCRIPTIONAL REGULATORY PROTEIN"/>
    <property type="match status" value="1"/>
</dbReference>
<dbReference type="FunFam" id="3.40.50.300:FF:000006">
    <property type="entry name" value="DNA-binding transcriptional regulator NtrC"/>
    <property type="match status" value="1"/>
</dbReference>
<dbReference type="InterPro" id="IPR000700">
    <property type="entry name" value="PAS-assoc_C"/>
</dbReference>
<dbReference type="Proteomes" id="UP000239430">
    <property type="component" value="Unassembled WGS sequence"/>
</dbReference>
<dbReference type="SUPFAM" id="SSF54631">
    <property type="entry name" value="CBS-domain pair"/>
    <property type="match status" value="1"/>
</dbReference>
<accession>A0A9X7J504</accession>
<dbReference type="SMART" id="SM00091">
    <property type="entry name" value="PAS"/>
    <property type="match status" value="2"/>
</dbReference>
<gene>
    <name evidence="14" type="ORF">MOST_10930</name>
</gene>
<dbReference type="InterPro" id="IPR000014">
    <property type="entry name" value="PAS"/>
</dbReference>
<dbReference type="InterPro" id="IPR013767">
    <property type="entry name" value="PAS_fold"/>
</dbReference>
<dbReference type="PROSITE" id="PS50112">
    <property type="entry name" value="PAS"/>
    <property type="match status" value="1"/>
</dbReference>
<feature type="coiled-coil region" evidence="9">
    <location>
        <begin position="343"/>
        <end position="377"/>
    </location>
</feature>
<dbReference type="CDD" id="cd00009">
    <property type="entry name" value="AAA"/>
    <property type="match status" value="1"/>
</dbReference>
<dbReference type="Pfam" id="PF18024">
    <property type="entry name" value="HTH_50"/>
    <property type="match status" value="1"/>
</dbReference>
<dbReference type="SUPFAM" id="SSF46689">
    <property type="entry name" value="Homeodomain-like"/>
    <property type="match status" value="1"/>
</dbReference>
<dbReference type="InterPro" id="IPR027417">
    <property type="entry name" value="P-loop_NTPase"/>
</dbReference>
<dbReference type="Pfam" id="PF00158">
    <property type="entry name" value="Sigma54_activat"/>
    <property type="match status" value="1"/>
</dbReference>
<dbReference type="InterPro" id="IPR002078">
    <property type="entry name" value="Sigma_54_int"/>
</dbReference>
<sequence length="693" mass="77463">MLRVKQVMYHTPQTLAANATLSEAADIYLCGPFTCAPIISEHDKIVGIITIRELIKALRAGKSFDTPVVEVMDRNLVSIHEDTPFHDVAHLPLERLLVVDNDQKLKGILTRLSLINQVYEALQETENQLEVILQAVPNGIIAVNEEGEIIHFNAAAEKILGMPAKAILGRKIKDVFPEGDLLTDIKANQVINGRRVILNDNVIILSENPLYFNNKVAGAVAVLQDISALENAYNELSAVKALNNELESIIASSYDGIVVLGRDKHVLRFNSSYERILGEAGSNFQENKYLDDIFQQVTHHKKPATVKVITAAGRDVLITGNPVFTEEGTIARVVVNIRDMTELNRLQAELEQNRDATARLTTELNELRARLLETEKIIFKSKQMERIVEQAIRVAHVDSTVLLTGESGVGKEVIAKIIHRTSPRHNGPFVQVNCGAIPENLLESELFGYEEGAFTGATRGGKIGLLECANGGTVLLDEIGEMPLNLQVKLLRILQDQQLFRVGGRKPIALNIRIIAATNQDLRQLVAEKRFRQDLYYRLNVVPIEIPPLRERKEDILPLARAFLQKYNQRYGLNKQLGEDVFAAFISYTWPGNVRELENLVERLVVTTEEKVITCKSLPAYICKDRGQGGVTIYVDDLIPLNEATRILEKKLISRALQEHHSLRRAGESLGIAHSTLLRKAREYGLVQQSTTW</sequence>
<dbReference type="InterPro" id="IPR025943">
    <property type="entry name" value="Sigma_54_int_dom_ATP-bd_2"/>
</dbReference>
<dbReference type="PROSITE" id="PS00675">
    <property type="entry name" value="SIGMA54_INTERACT_1"/>
    <property type="match status" value="1"/>
</dbReference>
<evidence type="ECO:0000256" key="9">
    <source>
        <dbReference type="SAM" id="Coils"/>
    </source>
</evidence>
<keyword evidence="15" id="KW-1185">Reference proteome</keyword>
<dbReference type="PROSITE" id="PS00688">
    <property type="entry name" value="SIGMA54_INTERACT_3"/>
    <property type="match status" value="1"/>
</dbReference>
<evidence type="ECO:0000256" key="7">
    <source>
        <dbReference type="ARBA" id="ARBA00029500"/>
    </source>
</evidence>
<dbReference type="Pfam" id="PF00989">
    <property type="entry name" value="PAS"/>
    <property type="match status" value="1"/>
</dbReference>
<dbReference type="InterPro" id="IPR025944">
    <property type="entry name" value="Sigma_54_int_dom_CS"/>
</dbReference>
<dbReference type="InterPro" id="IPR003593">
    <property type="entry name" value="AAA+_ATPase"/>
</dbReference>
<dbReference type="InterPro" id="IPR025662">
    <property type="entry name" value="Sigma_54_int_dom_ATP-bd_1"/>
</dbReference>
<keyword evidence="14" id="KW-0560">Oxidoreductase</keyword>
<feature type="domain" description="CBS" evidence="13">
    <location>
        <begin position="8"/>
        <end position="66"/>
    </location>
</feature>
<dbReference type="Pfam" id="PF25601">
    <property type="entry name" value="AAA_lid_14"/>
    <property type="match status" value="1"/>
</dbReference>
<dbReference type="Gene3D" id="3.40.50.300">
    <property type="entry name" value="P-loop containing nucleotide triphosphate hydrolases"/>
    <property type="match status" value="1"/>
</dbReference>
<dbReference type="Gene3D" id="3.30.450.20">
    <property type="entry name" value="PAS domain"/>
    <property type="match status" value="2"/>
</dbReference>
<dbReference type="InterPro" id="IPR058031">
    <property type="entry name" value="AAA_lid_NorR"/>
</dbReference>
<dbReference type="NCBIfam" id="TIGR00229">
    <property type="entry name" value="sensory_box"/>
    <property type="match status" value="1"/>
</dbReference>
<dbReference type="Gene3D" id="1.10.10.60">
    <property type="entry name" value="Homeodomain-like"/>
    <property type="match status" value="1"/>
</dbReference>
<dbReference type="Pfam" id="PF00571">
    <property type="entry name" value="CBS"/>
    <property type="match status" value="2"/>
</dbReference>
<dbReference type="PROSITE" id="PS51371">
    <property type="entry name" value="CBS"/>
    <property type="match status" value="1"/>
</dbReference>
<dbReference type="SUPFAM" id="SSF55785">
    <property type="entry name" value="PYP-like sensor domain (PAS domain)"/>
    <property type="match status" value="2"/>
</dbReference>
<dbReference type="GO" id="GO:0006355">
    <property type="term" value="P:regulation of DNA-templated transcription"/>
    <property type="evidence" value="ECO:0007669"/>
    <property type="project" value="InterPro"/>
</dbReference>
<reference evidence="14 15" key="1">
    <citation type="submission" date="2018-03" db="EMBL/GenBank/DDBJ databases">
        <title>Genome sequence of Moorella stamsii DSM 26217.</title>
        <authorList>
            <person name="Poehlein A."/>
            <person name="Daniel R."/>
        </authorList>
    </citation>
    <scope>NUCLEOTIDE SEQUENCE [LARGE SCALE GENOMIC DNA]</scope>
    <source>
        <strain evidence="15">DSM 26217</strain>
    </source>
</reference>
<keyword evidence="1" id="KW-0547">Nucleotide-binding</keyword>
<dbReference type="InterPro" id="IPR046342">
    <property type="entry name" value="CBS_dom_sf"/>
</dbReference>
<keyword evidence="6" id="KW-0804">Transcription</keyword>
<dbReference type="SMART" id="SM00116">
    <property type="entry name" value="CBS"/>
    <property type="match status" value="2"/>
</dbReference>
<evidence type="ECO:0000259" key="13">
    <source>
        <dbReference type="PROSITE" id="PS51371"/>
    </source>
</evidence>
<dbReference type="PROSITE" id="PS50113">
    <property type="entry name" value="PAC"/>
    <property type="match status" value="1"/>
</dbReference>
<dbReference type="PROSITE" id="PS00676">
    <property type="entry name" value="SIGMA54_INTERACT_2"/>
    <property type="match status" value="1"/>
</dbReference>
<evidence type="ECO:0000256" key="8">
    <source>
        <dbReference type="PROSITE-ProRule" id="PRU00703"/>
    </source>
</evidence>
<evidence type="ECO:0000259" key="10">
    <source>
        <dbReference type="PROSITE" id="PS50045"/>
    </source>
</evidence>
<keyword evidence="4" id="KW-0805">Transcription regulation</keyword>
<keyword evidence="5" id="KW-0238">DNA-binding</keyword>
<feature type="domain" description="PAS" evidence="11">
    <location>
        <begin position="125"/>
        <end position="180"/>
    </location>
</feature>
<proteinExistence type="predicted"/>
<dbReference type="GO" id="GO:0005524">
    <property type="term" value="F:ATP binding"/>
    <property type="evidence" value="ECO:0007669"/>
    <property type="project" value="UniProtKB-KW"/>
</dbReference>
<dbReference type="AlphaFoldDB" id="A0A9X7J504"/>
<keyword evidence="9" id="KW-0175">Coiled coil</keyword>
<evidence type="ECO:0000256" key="1">
    <source>
        <dbReference type="ARBA" id="ARBA00022741"/>
    </source>
</evidence>
<keyword evidence="3" id="KW-0067">ATP-binding</keyword>
<protein>
    <recommendedName>
        <fullName evidence="7">HTH-type transcriptional regulatory protein TyrR</fullName>
    </recommendedName>
</protein>
<evidence type="ECO:0000313" key="14">
    <source>
        <dbReference type="EMBL" id="PRR74331.1"/>
    </source>
</evidence>
<dbReference type="InterPro" id="IPR030828">
    <property type="entry name" value="HTH_TyrR"/>
</dbReference>
<evidence type="ECO:0000259" key="12">
    <source>
        <dbReference type="PROSITE" id="PS50113"/>
    </source>
</evidence>
<evidence type="ECO:0000256" key="4">
    <source>
        <dbReference type="ARBA" id="ARBA00023015"/>
    </source>
</evidence>
<dbReference type="Gene3D" id="1.10.8.60">
    <property type="match status" value="1"/>
</dbReference>
<evidence type="ECO:0000313" key="15">
    <source>
        <dbReference type="Proteomes" id="UP000239430"/>
    </source>
</evidence>
<evidence type="ECO:0000256" key="6">
    <source>
        <dbReference type="ARBA" id="ARBA00023163"/>
    </source>
</evidence>
<feature type="domain" description="PAC" evidence="12">
    <location>
        <begin position="302"/>
        <end position="352"/>
    </location>
</feature>
<dbReference type="GO" id="GO:0003677">
    <property type="term" value="F:DNA binding"/>
    <property type="evidence" value="ECO:0007669"/>
    <property type="project" value="UniProtKB-KW"/>
</dbReference>
<evidence type="ECO:0000256" key="5">
    <source>
        <dbReference type="ARBA" id="ARBA00023125"/>
    </source>
</evidence>
<keyword evidence="2" id="KW-0058">Aromatic hydrocarbons catabolism</keyword>
<keyword evidence="8" id="KW-0129">CBS domain</keyword>
<evidence type="ECO:0000259" key="11">
    <source>
        <dbReference type="PROSITE" id="PS50112"/>
    </source>
</evidence>
<dbReference type="SMART" id="SM00382">
    <property type="entry name" value="AAA"/>
    <property type="match status" value="1"/>
</dbReference>
<dbReference type="CDD" id="cd02205">
    <property type="entry name" value="CBS_pair_SF"/>
    <property type="match status" value="1"/>
</dbReference>
<dbReference type="RefSeq" id="WP_054935984.1">
    <property type="nucleotide sequence ID" value="NZ_PVXL01000031.1"/>
</dbReference>
<dbReference type="Gene3D" id="3.10.580.10">
    <property type="entry name" value="CBS-domain"/>
    <property type="match status" value="1"/>
</dbReference>
<dbReference type="CDD" id="cd00130">
    <property type="entry name" value="PAS"/>
    <property type="match status" value="1"/>
</dbReference>
<dbReference type="InterPro" id="IPR000644">
    <property type="entry name" value="CBS_dom"/>
</dbReference>
<dbReference type="InterPro" id="IPR035965">
    <property type="entry name" value="PAS-like_dom_sf"/>
</dbReference>
<evidence type="ECO:0000256" key="3">
    <source>
        <dbReference type="ARBA" id="ARBA00022840"/>
    </source>
</evidence>